<name>A0A016WLN4_9BILA</name>
<accession>A0A016WLN4</accession>
<evidence type="ECO:0000313" key="3">
    <source>
        <dbReference type="Proteomes" id="UP000024635"/>
    </source>
</evidence>
<comment type="caution">
    <text evidence="2">The sequence shown here is derived from an EMBL/GenBank/DDBJ whole genome shotgun (WGS) entry which is preliminary data.</text>
</comment>
<organism evidence="2 3">
    <name type="scientific">Ancylostoma ceylanicum</name>
    <dbReference type="NCBI Taxonomy" id="53326"/>
    <lineage>
        <taxon>Eukaryota</taxon>
        <taxon>Metazoa</taxon>
        <taxon>Ecdysozoa</taxon>
        <taxon>Nematoda</taxon>
        <taxon>Chromadorea</taxon>
        <taxon>Rhabditida</taxon>
        <taxon>Rhabditina</taxon>
        <taxon>Rhabditomorpha</taxon>
        <taxon>Strongyloidea</taxon>
        <taxon>Ancylostomatidae</taxon>
        <taxon>Ancylostomatinae</taxon>
        <taxon>Ancylostoma</taxon>
    </lineage>
</organism>
<gene>
    <name evidence="2" type="primary">Acey_s0608.g599</name>
    <name evidence="2" type="ORF">Y032_0608g599</name>
</gene>
<dbReference type="Proteomes" id="UP000024635">
    <property type="component" value="Unassembled WGS sequence"/>
</dbReference>
<proteinExistence type="predicted"/>
<protein>
    <submittedName>
        <fullName evidence="2">Uncharacterized protein</fullName>
    </submittedName>
</protein>
<evidence type="ECO:0000256" key="1">
    <source>
        <dbReference type="SAM" id="Phobius"/>
    </source>
</evidence>
<dbReference type="EMBL" id="JARK01000208">
    <property type="protein sequence ID" value="EYC40525.1"/>
    <property type="molecule type" value="Genomic_DNA"/>
</dbReference>
<dbReference type="AlphaFoldDB" id="A0A016WLN4"/>
<keyword evidence="1" id="KW-1133">Transmembrane helix</keyword>
<keyword evidence="3" id="KW-1185">Reference proteome</keyword>
<feature type="transmembrane region" description="Helical" evidence="1">
    <location>
        <begin position="13"/>
        <end position="32"/>
    </location>
</feature>
<sequence>MTATQGATVLEDYGGSVIASFLVLKFTGIYVYRCWRRQLAIANIGGCGEDVGSTVPKMASLDTPCGV</sequence>
<reference evidence="3" key="1">
    <citation type="journal article" date="2015" name="Nat. Genet.">
        <title>The genome and transcriptome of the zoonotic hookworm Ancylostoma ceylanicum identify infection-specific gene families.</title>
        <authorList>
            <person name="Schwarz E.M."/>
            <person name="Hu Y."/>
            <person name="Antoshechkin I."/>
            <person name="Miller M.M."/>
            <person name="Sternberg P.W."/>
            <person name="Aroian R.V."/>
        </authorList>
    </citation>
    <scope>NUCLEOTIDE SEQUENCE</scope>
    <source>
        <strain evidence="3">HY135</strain>
    </source>
</reference>
<keyword evidence="1" id="KW-0472">Membrane</keyword>
<keyword evidence="1" id="KW-0812">Transmembrane</keyword>
<evidence type="ECO:0000313" key="2">
    <source>
        <dbReference type="EMBL" id="EYC40525.1"/>
    </source>
</evidence>